<dbReference type="Proteomes" id="UP000321547">
    <property type="component" value="Unassembled WGS sequence"/>
</dbReference>
<gene>
    <name evidence="1" type="ORF">HHA03_04240</name>
    <name evidence="2" type="ORF">SAMN05421839_1033</name>
</gene>
<sequence length="418" mass="48866">MTEEYISTATILDAFRRDLEAKKLTTKTIDKHMINAENFYEFIEDDQMEPPHYYDVLILSFLGDYYIRKYLFSAKSDVGPYLATFKKLANTLSNHNWISSEEKTAIKDLCKEKAFFMHRFDTFQTTRDFLDWTFKNDPHLYHQPTMNHKNNHEAASALDVDDLLVAPLKTIEFDQPPFFDMFNAFLNVLSQKQRHKVTNGTQHLTRAFWKDFDDMNDFNFFKKPTLNQRDIPCFHLLYTFAEAGDFFIIDGNNLIPTDFVTDYLNAEIEAQVAYVMEVFWHGVDWRLLDDHNGKHLLDALQVDRNNFAEILSTFPPGEAITADQPLFKPLFGYTSHLRPTLDSFFLDVLPAFEPFGLLKLDYHYFSPVNTVTFKELSAITVTPLGHIFFSIFKDMADAFDDDDDDDEDDFFRLILDSL</sequence>
<dbReference type="OrthoDB" id="9814402at2"/>
<evidence type="ECO:0000313" key="1">
    <source>
        <dbReference type="EMBL" id="GEM00892.1"/>
    </source>
</evidence>
<proteinExistence type="predicted"/>
<evidence type="ECO:0000313" key="2">
    <source>
        <dbReference type="EMBL" id="SFP01193.1"/>
    </source>
</evidence>
<dbReference type="RefSeq" id="WP_089829945.1">
    <property type="nucleotide sequence ID" value="NZ_BJWI01000003.1"/>
</dbReference>
<dbReference type="AlphaFoldDB" id="A0A1I5LVJ2"/>
<organism evidence="2 3">
    <name type="scientific">Halolactibacillus halophilus</name>
    <dbReference type="NCBI Taxonomy" id="306540"/>
    <lineage>
        <taxon>Bacteria</taxon>
        <taxon>Bacillati</taxon>
        <taxon>Bacillota</taxon>
        <taxon>Bacilli</taxon>
        <taxon>Bacillales</taxon>
        <taxon>Bacillaceae</taxon>
        <taxon>Halolactibacillus</taxon>
    </lineage>
</organism>
<protein>
    <submittedName>
        <fullName evidence="2">Uncharacterized protein</fullName>
    </submittedName>
</protein>
<dbReference type="Proteomes" id="UP000242243">
    <property type="component" value="Unassembled WGS sequence"/>
</dbReference>
<accession>A0A1I5LVJ2</accession>
<name>A0A1I5LVJ2_9BACI</name>
<keyword evidence="4" id="KW-1185">Reference proteome</keyword>
<dbReference type="STRING" id="306540.SAMN05421839_1033"/>
<dbReference type="EMBL" id="FOXC01000003">
    <property type="protein sequence ID" value="SFP01193.1"/>
    <property type="molecule type" value="Genomic_DNA"/>
</dbReference>
<evidence type="ECO:0000313" key="4">
    <source>
        <dbReference type="Proteomes" id="UP000321547"/>
    </source>
</evidence>
<evidence type="ECO:0000313" key="3">
    <source>
        <dbReference type="Proteomes" id="UP000242243"/>
    </source>
</evidence>
<reference evidence="1 4" key="2">
    <citation type="submission" date="2019-07" db="EMBL/GenBank/DDBJ databases">
        <title>Whole genome shotgun sequence of Halolactibacillus halophilus NBRC 100868.</title>
        <authorList>
            <person name="Hosoyama A."/>
            <person name="Uohara A."/>
            <person name="Ohji S."/>
            <person name="Ichikawa N."/>
        </authorList>
    </citation>
    <scope>NUCLEOTIDE SEQUENCE [LARGE SCALE GENOMIC DNA]</scope>
    <source>
        <strain evidence="1 4">NBRC 100868</strain>
    </source>
</reference>
<reference evidence="2 3" key="1">
    <citation type="submission" date="2016-10" db="EMBL/GenBank/DDBJ databases">
        <authorList>
            <person name="de Groot N.N."/>
        </authorList>
    </citation>
    <scope>NUCLEOTIDE SEQUENCE [LARGE SCALE GENOMIC DNA]</scope>
    <source>
        <strain evidence="2 3">DSM 17073</strain>
    </source>
</reference>
<dbReference type="EMBL" id="BJWI01000003">
    <property type="protein sequence ID" value="GEM00892.1"/>
    <property type="molecule type" value="Genomic_DNA"/>
</dbReference>